<accession>F4WXM7</accession>
<evidence type="ECO:0000313" key="1">
    <source>
        <dbReference type="EMBL" id="EGI61027.1"/>
    </source>
</evidence>
<sequence length="172" mass="19123">MQTRLLEEKATFSDDALNLQVMGRAVEQPDGLRTELDIGDDNELIRETSFILGSEASLGSLGYHWDITEDSRDSLPLPPTNIPYECEVVGKSALESLGICHCDCPSDALRGRRISFDELHIGTYPISWGQLTMPRFFSFAATMVGVCETRAAPSDNELTELKKGPDRRRENS</sequence>
<reference evidence="1" key="1">
    <citation type="submission" date="2011-02" db="EMBL/GenBank/DDBJ databases">
        <title>The genome of the leaf-cutting ant Acromyrmex echinatior suggests key adaptations to social evolution and fungus farming.</title>
        <authorList>
            <person name="Nygaard S."/>
            <person name="Zhang G."/>
        </authorList>
    </citation>
    <scope>NUCLEOTIDE SEQUENCE</scope>
</reference>
<keyword evidence="2" id="KW-1185">Reference proteome</keyword>
<dbReference type="EMBL" id="GL888426">
    <property type="protein sequence ID" value="EGI61027.1"/>
    <property type="molecule type" value="Genomic_DNA"/>
</dbReference>
<proteinExistence type="predicted"/>
<dbReference type="InParanoid" id="F4WXM7"/>
<dbReference type="AlphaFoldDB" id="F4WXM7"/>
<gene>
    <name evidence="1" type="ORF">G5I_10713</name>
</gene>
<evidence type="ECO:0000313" key="2">
    <source>
        <dbReference type="Proteomes" id="UP000007755"/>
    </source>
</evidence>
<dbReference type="Proteomes" id="UP000007755">
    <property type="component" value="Unassembled WGS sequence"/>
</dbReference>
<organism evidence="2">
    <name type="scientific">Acromyrmex echinatior</name>
    <name type="common">Panamanian leafcutter ant</name>
    <name type="synonym">Acromyrmex octospinosus echinatior</name>
    <dbReference type="NCBI Taxonomy" id="103372"/>
    <lineage>
        <taxon>Eukaryota</taxon>
        <taxon>Metazoa</taxon>
        <taxon>Ecdysozoa</taxon>
        <taxon>Arthropoda</taxon>
        <taxon>Hexapoda</taxon>
        <taxon>Insecta</taxon>
        <taxon>Pterygota</taxon>
        <taxon>Neoptera</taxon>
        <taxon>Endopterygota</taxon>
        <taxon>Hymenoptera</taxon>
        <taxon>Apocrita</taxon>
        <taxon>Aculeata</taxon>
        <taxon>Formicoidea</taxon>
        <taxon>Formicidae</taxon>
        <taxon>Myrmicinae</taxon>
        <taxon>Acromyrmex</taxon>
    </lineage>
</organism>
<name>F4WXM7_ACREC</name>
<protein>
    <submittedName>
        <fullName evidence="1">Uncharacterized protein</fullName>
    </submittedName>
</protein>